<protein>
    <submittedName>
        <fullName evidence="3">Uncharacterized protein</fullName>
    </submittedName>
</protein>
<dbReference type="RefSeq" id="WP_252797040.1">
    <property type="nucleotide sequence ID" value="NZ_CP097118.1"/>
</dbReference>
<evidence type="ECO:0000256" key="2">
    <source>
        <dbReference type="SAM" id="Phobius"/>
    </source>
</evidence>
<keyword evidence="2" id="KW-0472">Membrane</keyword>
<sequence length="281" mass="32343">MEINKGNSNKETFLKKSLKILKKTYLVGWLLFIVIFSFSLFGYITANGAYDKYKNLTSSELVGHLMSEISTMDSRFSTTITWLFSIMTVLIAFIGFYSYQQLKMSKDQIKQIRKEFGIEEINGKIQMLNNAIENASSSLLKQQQDFEISLKQQKIDYYIVSLELVTSNVENITESTNSNTIYNDILGVSRVLNNIKNTSSEINKDKMLNSLIAFGNGLFLIEHNNNMNKDKKNYQNFLKKLNEISSLFGDIPKQSQNTNKNDEYNEELKNINDIISKFPNE</sequence>
<dbReference type="Proteomes" id="UP001057025">
    <property type="component" value="Chromosome"/>
</dbReference>
<dbReference type="EMBL" id="CP097118">
    <property type="protein sequence ID" value="USS87750.1"/>
    <property type="molecule type" value="Genomic_DNA"/>
</dbReference>
<accession>A0ABY5BS14</accession>
<evidence type="ECO:0000256" key="1">
    <source>
        <dbReference type="SAM" id="Coils"/>
    </source>
</evidence>
<reference evidence="3" key="1">
    <citation type="submission" date="2022-05" db="EMBL/GenBank/DDBJ databases">
        <authorList>
            <person name="Oliphant S.A."/>
            <person name="Watson-Haigh N.S."/>
            <person name="Sumby K.M."/>
            <person name="Gardner J.M."/>
            <person name="Jiranek V."/>
        </authorList>
    </citation>
    <scope>NUCLEOTIDE SEQUENCE</scope>
    <source>
        <strain evidence="3">KI11_C11</strain>
    </source>
</reference>
<evidence type="ECO:0000313" key="3">
    <source>
        <dbReference type="EMBL" id="USS87750.1"/>
    </source>
</evidence>
<keyword evidence="1" id="KW-0175">Coiled coil</keyword>
<proteinExistence type="predicted"/>
<organism evidence="3 4">
    <name type="scientific">Fructilactobacillus hinvesii</name>
    <dbReference type="NCBI Taxonomy" id="2940300"/>
    <lineage>
        <taxon>Bacteria</taxon>
        <taxon>Bacillati</taxon>
        <taxon>Bacillota</taxon>
        <taxon>Bacilli</taxon>
        <taxon>Lactobacillales</taxon>
        <taxon>Lactobacillaceae</taxon>
        <taxon>Fructilactobacillus</taxon>
    </lineage>
</organism>
<name>A0ABY5BS14_9LACO</name>
<keyword evidence="2" id="KW-0812">Transmembrane</keyword>
<keyword evidence="2" id="KW-1133">Transmembrane helix</keyword>
<gene>
    <name evidence="3" type="ORF">M3M39_06505</name>
</gene>
<evidence type="ECO:0000313" key="4">
    <source>
        <dbReference type="Proteomes" id="UP001057025"/>
    </source>
</evidence>
<feature type="transmembrane region" description="Helical" evidence="2">
    <location>
        <begin position="80"/>
        <end position="99"/>
    </location>
</feature>
<feature type="coiled-coil region" evidence="1">
    <location>
        <begin position="118"/>
        <end position="145"/>
    </location>
</feature>
<keyword evidence="4" id="KW-1185">Reference proteome</keyword>
<feature type="transmembrane region" description="Helical" evidence="2">
    <location>
        <begin position="25"/>
        <end position="46"/>
    </location>
</feature>